<proteinExistence type="predicted"/>
<sequence length="157" mass="17787">MRKVPSAFFMESKFRFFFSLLLLGFSLTTLSYCSKQSDIILSQYQERLTEAKNLNRKLIVVFGADWCPDCRALDGIFQEPEPKALLSQNFIIFKVDVGRFDKNLSLNDTLGNPIQNGIPALVVIDPSGKILTSTKGGEFSNASKMTKEQVLEYLYRL</sequence>
<dbReference type="InterPro" id="IPR036249">
    <property type="entry name" value="Thioredoxin-like_sf"/>
</dbReference>
<organism evidence="2 3">
    <name type="scientific">Leptospira kanakyensis</name>
    <dbReference type="NCBI Taxonomy" id="2484968"/>
    <lineage>
        <taxon>Bacteria</taxon>
        <taxon>Pseudomonadati</taxon>
        <taxon>Spirochaetota</taxon>
        <taxon>Spirochaetia</taxon>
        <taxon>Leptospirales</taxon>
        <taxon>Leptospiraceae</taxon>
        <taxon>Leptospira</taxon>
    </lineage>
</organism>
<feature type="domain" description="Thioredoxin" evidence="1">
    <location>
        <begin position="21"/>
        <end position="157"/>
    </location>
</feature>
<dbReference type="EMBL" id="RQFF01000030">
    <property type="protein sequence ID" value="TGK69721.1"/>
    <property type="molecule type" value="Genomic_DNA"/>
</dbReference>
<dbReference type="PROSITE" id="PS51352">
    <property type="entry name" value="THIOREDOXIN_2"/>
    <property type="match status" value="1"/>
</dbReference>
<protein>
    <submittedName>
        <fullName evidence="2">Thioredoxin family protein</fullName>
    </submittedName>
</protein>
<reference evidence="2" key="1">
    <citation type="journal article" date="2019" name="PLoS Negl. Trop. Dis.">
        <title>Revisiting the worldwide diversity of Leptospira species in the environment.</title>
        <authorList>
            <person name="Vincent A.T."/>
            <person name="Schiettekatte O."/>
            <person name="Bourhy P."/>
            <person name="Veyrier F.J."/>
            <person name="Picardeau M."/>
        </authorList>
    </citation>
    <scope>NUCLEOTIDE SEQUENCE [LARGE SCALE GENOMIC DNA]</scope>
    <source>
        <strain evidence="2">201800293</strain>
    </source>
</reference>
<dbReference type="RefSeq" id="WP_135635022.1">
    <property type="nucleotide sequence ID" value="NZ_JAMQPQ010000001.1"/>
</dbReference>
<evidence type="ECO:0000313" key="3">
    <source>
        <dbReference type="Proteomes" id="UP000297239"/>
    </source>
</evidence>
<dbReference type="Proteomes" id="UP000297239">
    <property type="component" value="Unassembled WGS sequence"/>
</dbReference>
<dbReference type="Pfam" id="PF13899">
    <property type="entry name" value="Thioredoxin_7"/>
    <property type="match status" value="1"/>
</dbReference>
<name>A0A6N4QB97_9LEPT</name>
<accession>A0A6N4QB97</accession>
<dbReference type="Gene3D" id="3.40.30.10">
    <property type="entry name" value="Glutaredoxin"/>
    <property type="match status" value="1"/>
</dbReference>
<keyword evidence="3" id="KW-1185">Reference proteome</keyword>
<evidence type="ECO:0000259" key="1">
    <source>
        <dbReference type="PROSITE" id="PS51352"/>
    </source>
</evidence>
<comment type="caution">
    <text evidence="2">The sequence shown here is derived from an EMBL/GenBank/DDBJ whole genome shotgun (WGS) entry which is preliminary data.</text>
</comment>
<dbReference type="SUPFAM" id="SSF52833">
    <property type="entry name" value="Thioredoxin-like"/>
    <property type="match status" value="1"/>
</dbReference>
<dbReference type="AlphaFoldDB" id="A0A6N4QB97"/>
<evidence type="ECO:0000313" key="2">
    <source>
        <dbReference type="EMBL" id="TGK69721.1"/>
    </source>
</evidence>
<dbReference type="OrthoDB" id="7629852at2"/>
<dbReference type="InterPro" id="IPR013766">
    <property type="entry name" value="Thioredoxin_domain"/>
</dbReference>
<gene>
    <name evidence="2" type="ORF">EHQ18_13115</name>
</gene>